<proteinExistence type="predicted"/>
<dbReference type="Proteomes" id="UP001275315">
    <property type="component" value="Unassembled WGS sequence"/>
</dbReference>
<organism evidence="1 2">
    <name type="scientific">Paracerasibacillus soli</name>
    <dbReference type="NCBI Taxonomy" id="480284"/>
    <lineage>
        <taxon>Bacteria</taxon>
        <taxon>Bacillati</taxon>
        <taxon>Bacillota</taxon>
        <taxon>Bacilli</taxon>
        <taxon>Bacillales</taxon>
        <taxon>Bacillaceae</taxon>
        <taxon>Paracerasibacillus</taxon>
    </lineage>
</organism>
<keyword evidence="2" id="KW-1185">Reference proteome</keyword>
<dbReference type="EMBL" id="JAWDIQ010000001">
    <property type="protein sequence ID" value="MDY0407429.1"/>
    <property type="molecule type" value="Genomic_DNA"/>
</dbReference>
<comment type="caution">
    <text evidence="1">The sequence shown here is derived from an EMBL/GenBank/DDBJ whole genome shotgun (WGS) entry which is preliminary data.</text>
</comment>
<gene>
    <name evidence="1" type="ORF">RWD45_00715</name>
</gene>
<sequence>MKRASGIGKILLRIRKDLLEYFLEKAYFNKQYGKKRDSLNAKEIKEEFRRRYAKVRRNCNFQYIQTLIAKLGISFSMKIFYLLCLIKINITDSNTISDK</sequence>
<evidence type="ECO:0000313" key="2">
    <source>
        <dbReference type="Proteomes" id="UP001275315"/>
    </source>
</evidence>
<evidence type="ECO:0008006" key="3">
    <source>
        <dbReference type="Google" id="ProtNLM"/>
    </source>
</evidence>
<accession>A0ABU5CNP6</accession>
<dbReference type="RefSeq" id="WP_320378248.1">
    <property type="nucleotide sequence ID" value="NZ_JAWDIQ010000001.1"/>
</dbReference>
<evidence type="ECO:0000313" key="1">
    <source>
        <dbReference type="EMBL" id="MDY0407429.1"/>
    </source>
</evidence>
<reference evidence="1 2" key="1">
    <citation type="submission" date="2023-10" db="EMBL/GenBank/DDBJ databases">
        <title>Virgibacillus soli CC-YMP-6 genome.</title>
        <authorList>
            <person name="Miliotis G."/>
            <person name="Sengupta P."/>
            <person name="Hameed A."/>
            <person name="Chuvochina M."/>
            <person name="Mcdonagh F."/>
            <person name="Simpson A.C."/>
            <person name="Singh N.K."/>
            <person name="Rekha P.D."/>
            <person name="Raman K."/>
            <person name="Hugenholtz P."/>
            <person name="Venkateswaran K."/>
        </authorList>
    </citation>
    <scope>NUCLEOTIDE SEQUENCE [LARGE SCALE GENOMIC DNA]</scope>
    <source>
        <strain evidence="1 2">CC-YMP-6</strain>
    </source>
</reference>
<protein>
    <recommendedName>
        <fullName evidence="3">Transposase</fullName>
    </recommendedName>
</protein>
<name>A0ABU5CNP6_9BACI</name>